<dbReference type="InterPro" id="IPR057039">
    <property type="entry name" value="At5g52880_ARM"/>
</dbReference>
<dbReference type="SMART" id="SM00256">
    <property type="entry name" value="FBOX"/>
    <property type="match status" value="1"/>
</dbReference>
<dbReference type="EMBL" id="BEGY01000009">
    <property type="protein sequence ID" value="GAX74776.1"/>
    <property type="molecule type" value="Genomic_DNA"/>
</dbReference>
<accession>A0A250WVI3</accession>
<dbReference type="SUPFAM" id="SSF81383">
    <property type="entry name" value="F-box domain"/>
    <property type="match status" value="1"/>
</dbReference>
<organism evidence="2 3">
    <name type="scientific">Chlamydomonas eustigma</name>
    <dbReference type="NCBI Taxonomy" id="1157962"/>
    <lineage>
        <taxon>Eukaryota</taxon>
        <taxon>Viridiplantae</taxon>
        <taxon>Chlorophyta</taxon>
        <taxon>core chlorophytes</taxon>
        <taxon>Chlorophyceae</taxon>
        <taxon>CS clade</taxon>
        <taxon>Chlamydomonadales</taxon>
        <taxon>Chlamydomonadaceae</taxon>
        <taxon>Chlamydomonas</taxon>
    </lineage>
</organism>
<dbReference type="Pfam" id="PF24104">
    <property type="entry name" value="At5g52880_ARM"/>
    <property type="match status" value="1"/>
</dbReference>
<dbReference type="PANTHER" id="PTHR47744:SF1">
    <property type="entry name" value="OS05G0526300 PROTEIN"/>
    <property type="match status" value="1"/>
</dbReference>
<feature type="domain" description="F-box" evidence="1">
    <location>
        <begin position="148"/>
        <end position="194"/>
    </location>
</feature>
<dbReference type="PANTHER" id="PTHR47744">
    <property type="entry name" value="OS05G0526300 PROTEIN"/>
    <property type="match status" value="1"/>
</dbReference>
<sequence length="376" mass="43384">MQSSDSSDGTDFIDGKVVHQNYHKLALESSFEQRILRICAIRELTHCFLKIYPNVKHKPLLQTLYKDALTAVRSVDSRASCREAVAHLIHACERVLPQQKRLQLNSEHKKTSLNITRRKGVSKVDAHHADTEWVDHIEDDLEQELCFEASFNDLPQEIVDCIARHLDPLSLAAVACVSRVWRSSAVRDEVWEPWVVNVFPHMREPKLLPLKMLQQQQQQGAVDLTPRCHLSREEHDEGPRQLECRMWYNVFRAAVVGSDHSYWKGRRVFRDGQPHWIQPFTLTSWQSLRCGGQSHCQQRRVKGSSLFSSQLDLYMSMDKIITWVLGRRIPTIVRSENEEEDSGSDCDEIGKGGNHGFKRSEQVFASHLSRMRLWAG</sequence>
<dbReference type="InterPro" id="IPR036047">
    <property type="entry name" value="F-box-like_dom_sf"/>
</dbReference>
<proteinExistence type="predicted"/>
<dbReference type="InterPro" id="IPR001810">
    <property type="entry name" value="F-box_dom"/>
</dbReference>
<dbReference type="AlphaFoldDB" id="A0A250WVI3"/>
<keyword evidence="3" id="KW-1185">Reference proteome</keyword>
<gene>
    <name evidence="2" type="ORF">CEUSTIGMA_g2223.t1</name>
</gene>
<dbReference type="OrthoDB" id="542881at2759"/>
<dbReference type="PROSITE" id="PS50181">
    <property type="entry name" value="FBOX"/>
    <property type="match status" value="1"/>
</dbReference>
<comment type="caution">
    <text evidence="2">The sequence shown here is derived from an EMBL/GenBank/DDBJ whole genome shotgun (WGS) entry which is preliminary data.</text>
</comment>
<dbReference type="STRING" id="1157962.A0A250WVI3"/>
<dbReference type="Gene3D" id="1.20.1280.50">
    <property type="match status" value="1"/>
</dbReference>
<evidence type="ECO:0000259" key="1">
    <source>
        <dbReference type="PROSITE" id="PS50181"/>
    </source>
</evidence>
<dbReference type="Pfam" id="PF12937">
    <property type="entry name" value="F-box-like"/>
    <property type="match status" value="1"/>
</dbReference>
<reference evidence="2 3" key="1">
    <citation type="submission" date="2017-08" db="EMBL/GenBank/DDBJ databases">
        <title>Acidophilic green algal genome provides insights into adaptation to an acidic environment.</title>
        <authorList>
            <person name="Hirooka S."/>
            <person name="Hirose Y."/>
            <person name="Kanesaki Y."/>
            <person name="Higuchi S."/>
            <person name="Fujiwara T."/>
            <person name="Onuma R."/>
            <person name="Era A."/>
            <person name="Ohbayashi R."/>
            <person name="Uzuka A."/>
            <person name="Nozaki H."/>
            <person name="Yoshikawa H."/>
            <person name="Miyagishima S.Y."/>
        </authorList>
    </citation>
    <scope>NUCLEOTIDE SEQUENCE [LARGE SCALE GENOMIC DNA]</scope>
    <source>
        <strain evidence="2 3">NIES-2499</strain>
    </source>
</reference>
<dbReference type="Proteomes" id="UP000232323">
    <property type="component" value="Unassembled WGS sequence"/>
</dbReference>
<evidence type="ECO:0000313" key="2">
    <source>
        <dbReference type="EMBL" id="GAX74776.1"/>
    </source>
</evidence>
<name>A0A250WVI3_9CHLO</name>
<protein>
    <recommendedName>
        <fullName evidence="1">F-box domain-containing protein</fullName>
    </recommendedName>
</protein>
<evidence type="ECO:0000313" key="3">
    <source>
        <dbReference type="Proteomes" id="UP000232323"/>
    </source>
</evidence>